<gene>
    <name evidence="2" type="ORF">MNBD_PLANCTO03-1991</name>
</gene>
<dbReference type="PANTHER" id="PTHR11993:SF10">
    <property type="entry name" value="NADH DEHYDROGENASE [UBIQUINONE] IRON-SULFUR PROTEIN 2, MITOCHONDRIAL"/>
    <property type="match status" value="1"/>
</dbReference>
<keyword evidence="2" id="KW-0830">Ubiquinone</keyword>
<dbReference type="AlphaFoldDB" id="A0A3B1DXX7"/>
<evidence type="ECO:0000259" key="1">
    <source>
        <dbReference type="Pfam" id="PF00346"/>
    </source>
</evidence>
<proteinExistence type="inferred from homology"/>
<dbReference type="PANTHER" id="PTHR11993">
    <property type="entry name" value="NADH-UBIQUINONE OXIDOREDUCTASE 49 KDA SUBUNIT"/>
    <property type="match status" value="1"/>
</dbReference>
<organism evidence="2">
    <name type="scientific">hydrothermal vent metagenome</name>
    <dbReference type="NCBI Taxonomy" id="652676"/>
    <lineage>
        <taxon>unclassified sequences</taxon>
        <taxon>metagenomes</taxon>
        <taxon>ecological metagenomes</taxon>
    </lineage>
</organism>
<dbReference type="InterPro" id="IPR022885">
    <property type="entry name" value="NDH1_su_D/H"/>
</dbReference>
<dbReference type="EC" id="1.6.5.3" evidence="2"/>
<evidence type="ECO:0000313" key="2">
    <source>
        <dbReference type="EMBL" id="VAX41058.1"/>
    </source>
</evidence>
<name>A0A3B1DXX7_9ZZZZ</name>
<dbReference type="InterPro" id="IPR001135">
    <property type="entry name" value="NADH_Q_OxRdtase_suD"/>
</dbReference>
<dbReference type="InterPro" id="IPR029014">
    <property type="entry name" value="NiFe-Hase_large"/>
</dbReference>
<dbReference type="SUPFAM" id="SSF56762">
    <property type="entry name" value="HydB/Nqo4-like"/>
    <property type="match status" value="1"/>
</dbReference>
<reference evidence="2" key="1">
    <citation type="submission" date="2018-06" db="EMBL/GenBank/DDBJ databases">
        <authorList>
            <person name="Zhirakovskaya E."/>
        </authorList>
    </citation>
    <scope>NUCLEOTIDE SEQUENCE</scope>
</reference>
<accession>A0A3B1DXX7</accession>
<protein>
    <submittedName>
        <fullName evidence="2">NADH-ubiquinone oxidoreductase chain D</fullName>
        <ecNumber evidence="2">1.6.5.3</ecNumber>
    </submittedName>
</protein>
<dbReference type="NCBIfam" id="NF004739">
    <property type="entry name" value="PRK06075.1"/>
    <property type="match status" value="1"/>
</dbReference>
<feature type="domain" description="NADH-quinone oxidoreductase subunit D" evidence="1">
    <location>
        <begin position="144"/>
        <end position="429"/>
    </location>
</feature>
<dbReference type="GO" id="GO:0016651">
    <property type="term" value="F:oxidoreductase activity, acting on NAD(P)H"/>
    <property type="evidence" value="ECO:0007669"/>
    <property type="project" value="InterPro"/>
</dbReference>
<dbReference type="GO" id="GO:0051287">
    <property type="term" value="F:NAD binding"/>
    <property type="evidence" value="ECO:0007669"/>
    <property type="project" value="InterPro"/>
</dbReference>
<dbReference type="EMBL" id="UOGK01000484">
    <property type="protein sequence ID" value="VAX41058.1"/>
    <property type="molecule type" value="Genomic_DNA"/>
</dbReference>
<dbReference type="Pfam" id="PF00346">
    <property type="entry name" value="Complex1_49kDa"/>
    <property type="match status" value="1"/>
</dbReference>
<sequence length="429" mass="47620">MPYTLTPEQGLTVDADTTPYLGGHVDTGDRWVLNFGPQHPATHTTLRLVLELDGERVARCTPHIGYLHSGFEKLGESLDFNQYVTITSRMNYLSSISNNICWHHTIEKLLGIEITPRCKVLRTIMAEVGRIQDHLLCVGAAALDLGAFTGFLYAFNPRDCSYDIYDYIAGQRYHPDWTRVGGLSQDLPDEEVFVRMVKDFMHNDALKGVADLEALVLRNRIFMDRTQGIGVISAEDATAWSLSGPLARSAGVKRDLRKDFPYLCYADNWDGEGAEAVKFSVPIAHEGDVYARFLVRLEELRQSVKIIDQLIDNIPQGPVNVGGDAKVSKPSKGEVYGSIEGLIQHFELIMTNRGWESPVGEVYGAHETANGELGFYVVADGSPRSFRCRTRPPSFINYQVMAKLLEGHMLADGVAILGSLNIVAGELDR</sequence>
<dbReference type="GO" id="GO:0048038">
    <property type="term" value="F:quinone binding"/>
    <property type="evidence" value="ECO:0007669"/>
    <property type="project" value="InterPro"/>
</dbReference>
<dbReference type="Gene3D" id="1.10.645.10">
    <property type="entry name" value="Cytochrome-c3 Hydrogenase, chain B"/>
    <property type="match status" value="1"/>
</dbReference>
<keyword evidence="2" id="KW-0560">Oxidoreductase</keyword>
<dbReference type="HAMAP" id="MF_01358">
    <property type="entry name" value="NDH1_NuoD"/>
    <property type="match status" value="1"/>
</dbReference>